<evidence type="ECO:0000313" key="1">
    <source>
        <dbReference type="EMBL" id="OGG15725.1"/>
    </source>
</evidence>
<gene>
    <name evidence="1" type="ORF">A3D77_01730</name>
</gene>
<accession>A0A1F5ZTR8</accession>
<dbReference type="EMBL" id="MFJL01000019">
    <property type="protein sequence ID" value="OGG15725.1"/>
    <property type="molecule type" value="Genomic_DNA"/>
</dbReference>
<protein>
    <submittedName>
        <fullName evidence="1">Uncharacterized protein</fullName>
    </submittedName>
</protein>
<dbReference type="Proteomes" id="UP000176923">
    <property type="component" value="Unassembled WGS sequence"/>
</dbReference>
<reference evidence="1 2" key="1">
    <citation type="journal article" date="2016" name="Nat. Commun.">
        <title>Thousands of microbial genomes shed light on interconnected biogeochemical processes in an aquifer system.</title>
        <authorList>
            <person name="Anantharaman K."/>
            <person name="Brown C.T."/>
            <person name="Hug L.A."/>
            <person name="Sharon I."/>
            <person name="Castelle C.J."/>
            <person name="Probst A.J."/>
            <person name="Thomas B.C."/>
            <person name="Singh A."/>
            <person name="Wilkins M.J."/>
            <person name="Karaoz U."/>
            <person name="Brodie E.L."/>
            <person name="Williams K.H."/>
            <person name="Hubbard S.S."/>
            <person name="Banfield J.F."/>
        </authorList>
    </citation>
    <scope>NUCLEOTIDE SEQUENCE [LARGE SCALE GENOMIC DNA]</scope>
</reference>
<evidence type="ECO:0000313" key="2">
    <source>
        <dbReference type="Proteomes" id="UP000176923"/>
    </source>
</evidence>
<dbReference type="AlphaFoldDB" id="A0A1F5ZTR8"/>
<sequence>MERSQIQKCQSHDKISNAGGKKYFLLKKDLFKKGQDSVQTEWQTRPLNRYFLKSLPNLCVSEVTSGLF</sequence>
<proteinExistence type="predicted"/>
<comment type="caution">
    <text evidence="1">The sequence shown here is derived from an EMBL/GenBank/DDBJ whole genome shotgun (WGS) entry which is preliminary data.</text>
</comment>
<dbReference type="STRING" id="1798382.A3D77_01730"/>
<name>A0A1F5ZTR8_9BACT</name>
<organism evidence="1 2">
    <name type="scientific">Candidatus Gottesmanbacteria bacterium RIFCSPHIGHO2_02_FULL_39_11</name>
    <dbReference type="NCBI Taxonomy" id="1798382"/>
    <lineage>
        <taxon>Bacteria</taxon>
        <taxon>Candidatus Gottesmaniibacteriota</taxon>
    </lineage>
</organism>